<dbReference type="InterPro" id="IPR036291">
    <property type="entry name" value="NAD(P)-bd_dom_sf"/>
</dbReference>
<accession>A0A2S2CVL7</accession>
<protein>
    <submittedName>
        <fullName evidence="5">NAD-dependent dehydratase</fullName>
    </submittedName>
</protein>
<evidence type="ECO:0000313" key="5">
    <source>
        <dbReference type="EMBL" id="AWK88519.1"/>
    </source>
</evidence>
<evidence type="ECO:0000259" key="4">
    <source>
        <dbReference type="Pfam" id="PF01370"/>
    </source>
</evidence>
<feature type="region of interest" description="Disordered" evidence="3">
    <location>
        <begin position="311"/>
        <end position="332"/>
    </location>
</feature>
<feature type="domain" description="NAD-dependent epimerase/dehydratase" evidence="4">
    <location>
        <begin position="350"/>
        <end position="611"/>
    </location>
</feature>
<dbReference type="Gene3D" id="3.40.50.720">
    <property type="entry name" value="NAD(P)-binding Rossmann-like Domain"/>
    <property type="match status" value="1"/>
</dbReference>
<dbReference type="AlphaFoldDB" id="A0A2S2CVL7"/>
<dbReference type="SUPFAM" id="SSF51445">
    <property type="entry name" value="(Trans)glycosidases"/>
    <property type="match status" value="1"/>
</dbReference>
<gene>
    <name evidence="5" type="ORF">DEW08_18670</name>
</gene>
<keyword evidence="6" id="KW-1185">Reference proteome</keyword>
<organism evidence="5 6">
    <name type="scientific">Azospirillum thermophilum</name>
    <dbReference type="NCBI Taxonomy" id="2202148"/>
    <lineage>
        <taxon>Bacteria</taxon>
        <taxon>Pseudomonadati</taxon>
        <taxon>Pseudomonadota</taxon>
        <taxon>Alphaproteobacteria</taxon>
        <taxon>Rhodospirillales</taxon>
        <taxon>Azospirillaceae</taxon>
        <taxon>Azospirillum</taxon>
    </lineage>
</organism>
<evidence type="ECO:0000256" key="1">
    <source>
        <dbReference type="ARBA" id="ARBA00005125"/>
    </source>
</evidence>
<sequence>MPALGMLEWFHINDRERVERVAAGLKRLGISHLRTGVSWADWFRPGGAEWYDWLLPRLAADFTVVPCVVYTPPSIAVEPRSSAPPADPRSYADFLDMFVDRLGYCFEWIELWNEPNNHNDWDSRLDPQWLTFCTMVGGAAYWMKQRGKKTLLAGCCPSDPGLLDLFGRRGVLQYIDAVGLHGFPGTWDSHWPGWTAMAEAHRVVLDRHGSTAGLWISEVGYSTWRHDEYGQIRTLLEALAAPVERVYWYAYEDVAEELETQEGFHFDERHYHMGLTRASGVPKLAHRLLEKGGVAELRRLQTLIDACPDGGRLTPVTPSASQPAGPSSPVRQRLQLRPVLPADQRSDAPVVVTGGAGFVGTNLADRLARSGRRVLVYDNLSRAGVEENLAWLKARHPGMVEAVLGDVRDRHVLRDAVRRAAGIYHFAAQVAVTTSLVDPVDDFTINAGGMVALLEAVRGRAEPPPVVFTSTNKVYGKLADISVTAGDRRWEPDDRTLRTRGVPESRPLDLYSPYGCSKGTADQYALDYARIYGLPATVLRMSCIYGPHQFGTEDQGWVAHFLIQAMRGKPITLYGDGKQVRDVLFVEDLVDAMLGCLEKPEAVRGRVFNIGGGPGNATSLLELLERIEGITGRPVDVDFGSWRPGDQPWYVSDTRALTAAIGWRPRVGIAEGVQRLAAWLVEAGLVEAGLVPGPVVAAPALVVATGLPQRAKGRVAL</sequence>
<comment type="pathway">
    <text evidence="1">Bacterial outer membrane biogenesis; LPS O-antigen biosynthesis.</text>
</comment>
<dbReference type="KEGG" id="azz:DEW08_18670"/>
<name>A0A2S2CVL7_9PROT</name>
<dbReference type="InterPro" id="IPR001509">
    <property type="entry name" value="Epimerase_deHydtase"/>
</dbReference>
<evidence type="ECO:0000256" key="2">
    <source>
        <dbReference type="ARBA" id="ARBA00007637"/>
    </source>
</evidence>
<evidence type="ECO:0000313" key="6">
    <source>
        <dbReference type="Proteomes" id="UP000245629"/>
    </source>
</evidence>
<dbReference type="InterPro" id="IPR017853">
    <property type="entry name" value="GH"/>
</dbReference>
<dbReference type="OrthoDB" id="9801785at2"/>
<dbReference type="SUPFAM" id="SSF51735">
    <property type="entry name" value="NAD(P)-binding Rossmann-fold domains"/>
    <property type="match status" value="1"/>
</dbReference>
<dbReference type="EMBL" id="CP029354">
    <property type="protein sequence ID" value="AWK88519.1"/>
    <property type="molecule type" value="Genomic_DNA"/>
</dbReference>
<dbReference type="Gene3D" id="3.20.20.80">
    <property type="entry name" value="Glycosidases"/>
    <property type="match status" value="1"/>
</dbReference>
<dbReference type="Proteomes" id="UP000245629">
    <property type="component" value="Chromosome 3"/>
</dbReference>
<reference evidence="6" key="1">
    <citation type="submission" date="2018-05" db="EMBL/GenBank/DDBJ databases">
        <title>Azospirillum thermophila sp. nov., a novel isolated from hot spring.</title>
        <authorList>
            <person name="Zhao Z."/>
        </authorList>
    </citation>
    <scope>NUCLEOTIDE SEQUENCE [LARGE SCALE GENOMIC DNA]</scope>
    <source>
        <strain evidence="6">CFH 70021</strain>
    </source>
</reference>
<feature type="compositionally biased region" description="Low complexity" evidence="3">
    <location>
        <begin position="318"/>
        <end position="329"/>
    </location>
</feature>
<evidence type="ECO:0000256" key="3">
    <source>
        <dbReference type="SAM" id="MobiDB-lite"/>
    </source>
</evidence>
<dbReference type="Pfam" id="PF01370">
    <property type="entry name" value="Epimerase"/>
    <property type="match status" value="1"/>
</dbReference>
<dbReference type="PANTHER" id="PTHR43000">
    <property type="entry name" value="DTDP-D-GLUCOSE 4,6-DEHYDRATASE-RELATED"/>
    <property type="match status" value="1"/>
</dbReference>
<comment type="similarity">
    <text evidence="2">Belongs to the NAD(P)-dependent epimerase/dehydratase family.</text>
</comment>
<proteinExistence type="inferred from homology"/>